<dbReference type="Proteomes" id="UP000320772">
    <property type="component" value="Unassembled WGS sequence"/>
</dbReference>
<reference evidence="1 2" key="1">
    <citation type="submission" date="2019-06" db="EMBL/GenBank/DDBJ databases">
        <title>Whole genome shotgun sequence of Gluconobacter roseus NBRC 3990.</title>
        <authorList>
            <person name="Hosoyama A."/>
            <person name="Uohara A."/>
            <person name="Ohji S."/>
            <person name="Ichikawa N."/>
        </authorList>
    </citation>
    <scope>NUCLEOTIDE SEQUENCE [LARGE SCALE GENOMIC DNA]</scope>
    <source>
        <strain evidence="1 2">NBRC 3990</strain>
    </source>
</reference>
<dbReference type="AlphaFoldDB" id="A0A4Y3M8G2"/>
<evidence type="ECO:0000313" key="2">
    <source>
        <dbReference type="Proteomes" id="UP000320772"/>
    </source>
</evidence>
<accession>A0A4Y3M8G2</accession>
<keyword evidence="2" id="KW-1185">Reference proteome</keyword>
<sequence>MRKKLSGHLFHRADRHADHDAVCLCGFSQISCRDIGDIKLTNSLKDTGARIRCNQGSSDGACFPGTAKDG</sequence>
<name>A0A4Y3M8G2_9PROT</name>
<protein>
    <submittedName>
        <fullName evidence="1">Uncharacterized protein</fullName>
    </submittedName>
</protein>
<comment type="caution">
    <text evidence="1">The sequence shown here is derived from an EMBL/GenBank/DDBJ whole genome shotgun (WGS) entry which is preliminary data.</text>
</comment>
<organism evidence="1 2">
    <name type="scientific">Gluconobacter roseus NBRC 3990</name>
    <dbReference type="NCBI Taxonomy" id="1307950"/>
    <lineage>
        <taxon>Bacteria</taxon>
        <taxon>Pseudomonadati</taxon>
        <taxon>Pseudomonadota</taxon>
        <taxon>Alphaproteobacteria</taxon>
        <taxon>Acetobacterales</taxon>
        <taxon>Acetobacteraceae</taxon>
        <taxon>Gluconobacter</taxon>
    </lineage>
</organism>
<gene>
    <name evidence="1" type="ORF">GRO01_11370</name>
</gene>
<proteinExistence type="predicted"/>
<dbReference type="EMBL" id="BJLY01000002">
    <property type="protein sequence ID" value="GEB03561.1"/>
    <property type="molecule type" value="Genomic_DNA"/>
</dbReference>
<evidence type="ECO:0000313" key="1">
    <source>
        <dbReference type="EMBL" id="GEB03561.1"/>
    </source>
</evidence>